<evidence type="ECO:0000313" key="4">
    <source>
        <dbReference type="EMBL" id="NAW14279.1"/>
    </source>
</evidence>
<evidence type="ECO:0000256" key="2">
    <source>
        <dbReference type="SAM" id="SignalP"/>
    </source>
</evidence>
<feature type="signal peptide" evidence="2">
    <location>
        <begin position="1"/>
        <end position="26"/>
    </location>
</feature>
<proteinExistence type="predicted"/>
<dbReference type="PANTHER" id="PTHR46018:SF2">
    <property type="entry name" value="ZINC PHOSPHODIESTERASE ELAC PROTEIN 1"/>
    <property type="match status" value="1"/>
</dbReference>
<evidence type="ECO:0000256" key="1">
    <source>
        <dbReference type="ARBA" id="ARBA00022801"/>
    </source>
</evidence>
<dbReference type="Pfam" id="PF12706">
    <property type="entry name" value="Lactamase_B_2"/>
    <property type="match status" value="1"/>
</dbReference>
<name>A0A7X5ANU1_9GAMM</name>
<feature type="chain" id="PRO_5031355770" evidence="2">
    <location>
        <begin position="27"/>
        <end position="328"/>
    </location>
</feature>
<dbReference type="RefSeq" id="WP_161424168.1">
    <property type="nucleotide sequence ID" value="NZ_JARWMY010000020.1"/>
</dbReference>
<feature type="domain" description="Metallo-beta-lactamase" evidence="3">
    <location>
        <begin position="60"/>
        <end position="273"/>
    </location>
</feature>
<evidence type="ECO:0000313" key="5">
    <source>
        <dbReference type="Proteomes" id="UP000448235"/>
    </source>
</evidence>
<dbReference type="Gene3D" id="3.60.15.10">
    <property type="entry name" value="Ribonuclease Z/Hydroxyacylglutathione hydrolase-like"/>
    <property type="match status" value="1"/>
</dbReference>
<evidence type="ECO:0000259" key="3">
    <source>
        <dbReference type="SMART" id="SM00849"/>
    </source>
</evidence>
<dbReference type="GO" id="GO:0042781">
    <property type="term" value="F:3'-tRNA processing endoribonuclease activity"/>
    <property type="evidence" value="ECO:0007669"/>
    <property type="project" value="TreeGrafter"/>
</dbReference>
<dbReference type="CDD" id="cd07719">
    <property type="entry name" value="arylsulfatase_AtsA-like_MBL-fold"/>
    <property type="match status" value="1"/>
</dbReference>
<dbReference type="InterPro" id="IPR001279">
    <property type="entry name" value="Metallo-B-lactamas"/>
</dbReference>
<comment type="caution">
    <text evidence="4">The sequence shown here is derived from an EMBL/GenBank/DDBJ whole genome shotgun (WGS) entry which is preliminary data.</text>
</comment>
<organism evidence="4 5">
    <name type="scientific">Halomonas icarae</name>
    <dbReference type="NCBI Taxonomy" id="2691040"/>
    <lineage>
        <taxon>Bacteria</taxon>
        <taxon>Pseudomonadati</taxon>
        <taxon>Pseudomonadota</taxon>
        <taxon>Gammaproteobacteria</taxon>
        <taxon>Oceanospirillales</taxon>
        <taxon>Halomonadaceae</taxon>
        <taxon>Halomonas</taxon>
    </lineage>
</organism>
<dbReference type="AlphaFoldDB" id="A0A7X5ANU1"/>
<keyword evidence="1 4" id="KW-0378">Hydrolase</keyword>
<reference evidence="4 5" key="1">
    <citation type="submission" date="2019-12" db="EMBL/GenBank/DDBJ databases">
        <title>Draft genome sequencing of Halomonas icarensis D1-1.</title>
        <authorList>
            <person name="Pandiyan K."/>
            <person name="Kushwaha P."/>
            <person name="Gowdham M."/>
            <person name="Chakdar H."/>
            <person name="Singh A."/>
            <person name="Kumar M."/>
            <person name="Saxena A.K."/>
        </authorList>
    </citation>
    <scope>NUCLEOTIDE SEQUENCE [LARGE SCALE GENOMIC DNA]</scope>
    <source>
        <strain evidence="4 5">D1-1</strain>
    </source>
</reference>
<dbReference type="SMART" id="SM00849">
    <property type="entry name" value="Lactamase_B"/>
    <property type="match status" value="1"/>
</dbReference>
<keyword evidence="5" id="KW-1185">Reference proteome</keyword>
<keyword evidence="2" id="KW-0732">Signal</keyword>
<gene>
    <name evidence="4" type="ORF">GRB80_15730</name>
</gene>
<dbReference type="InterPro" id="IPR036866">
    <property type="entry name" value="RibonucZ/Hydroxyglut_hydro"/>
</dbReference>
<accession>A0A7X5ANU1</accession>
<dbReference type="EMBL" id="WUTS01000001">
    <property type="protein sequence ID" value="NAW14279.1"/>
    <property type="molecule type" value="Genomic_DNA"/>
</dbReference>
<dbReference type="Proteomes" id="UP000448235">
    <property type="component" value="Unassembled WGS sequence"/>
</dbReference>
<dbReference type="PANTHER" id="PTHR46018">
    <property type="entry name" value="ZINC PHOSPHODIESTERASE ELAC PROTEIN 1"/>
    <property type="match status" value="1"/>
</dbReference>
<dbReference type="SUPFAM" id="SSF56281">
    <property type="entry name" value="Metallo-hydrolase/oxidoreductase"/>
    <property type="match status" value="1"/>
</dbReference>
<dbReference type="InterPro" id="IPR044094">
    <property type="entry name" value="AtsA-like_MBL-fold"/>
</dbReference>
<sequence length="328" mass="36603">MSTDFSLKSLTAMVLVGLLSSHSLHAAEPQEAAKGQPVNSNTTVVMLGTGTPVFKHERAGQSILVVVDKEMYLFDAGPGFVRNFDALSGKDFMPEDIYFSNDSVYGEMNKVFITHLDSDHVMGVPELMLRPWIMGRSEPMKVIGPKGLEAMTTNILEAYVDDIDHRLHGTQPANPDGFKVDVTEISDTQVVHKDDKVTITAFKVPHGSWEDGMAFGYRVETPEKTVVISGDTRHEEGLYEYFRDADILIHEVMSEGGVHQLPQDWQDYMYHAHTSTKQLAEIGDAIDPQLLVMTHPLLFGQTDEQLQEEMAGYYDGNFVLASDLDIYE</sequence>
<protein>
    <submittedName>
        <fullName evidence="4">MBL fold metallo-hydrolase</fullName>
    </submittedName>
</protein>